<dbReference type="GO" id="GO:0016020">
    <property type="term" value="C:membrane"/>
    <property type="evidence" value="ECO:0007669"/>
    <property type="project" value="UniProtKB-SubCell"/>
</dbReference>
<dbReference type="InterPro" id="IPR000872">
    <property type="entry name" value="Tafazzin"/>
</dbReference>
<comment type="catalytic activity">
    <reaction evidence="6">
        <text>1'-[1,2-diacyl-sn-glycero-3-phospho],3'-[1-acyl-sn-glycero-3-phospho]-glycerol + a 1,2-diacyl-sn-glycero-3-phosphocholine = a cardiolipin + a 1-acyl-sn-glycero-3-phosphocholine</text>
        <dbReference type="Rhea" id="RHEA:33731"/>
        <dbReference type="ChEBI" id="CHEBI:57643"/>
        <dbReference type="ChEBI" id="CHEBI:58168"/>
        <dbReference type="ChEBI" id="CHEBI:62237"/>
        <dbReference type="ChEBI" id="CHEBI:64743"/>
    </reaction>
    <physiologicalReaction direction="left-to-right" evidence="6">
        <dbReference type="Rhea" id="RHEA:33732"/>
    </physiologicalReaction>
    <physiologicalReaction direction="right-to-left" evidence="6">
        <dbReference type="Rhea" id="RHEA:33733"/>
    </physiologicalReaction>
</comment>
<accession>A0A2T1HXR9</accession>
<dbReference type="PANTHER" id="PTHR12497:SF0">
    <property type="entry name" value="TAFAZZIN"/>
    <property type="match status" value="1"/>
</dbReference>
<name>A0A2T1HXR9_9HYPH</name>
<evidence type="ECO:0000256" key="2">
    <source>
        <dbReference type="ARBA" id="ARBA00022679"/>
    </source>
</evidence>
<dbReference type="Pfam" id="PF01553">
    <property type="entry name" value="Acyltransferase"/>
    <property type="match status" value="1"/>
</dbReference>
<evidence type="ECO:0000313" key="9">
    <source>
        <dbReference type="EMBL" id="PSC06492.1"/>
    </source>
</evidence>
<keyword evidence="10" id="KW-1185">Reference proteome</keyword>
<protein>
    <recommendedName>
        <fullName evidence="8">Phospholipid/glycerol acyltransferase domain-containing protein</fullName>
    </recommendedName>
</protein>
<dbReference type="GO" id="GO:0008374">
    <property type="term" value="F:O-acyltransferase activity"/>
    <property type="evidence" value="ECO:0007669"/>
    <property type="project" value="TreeGrafter"/>
</dbReference>
<feature type="transmembrane region" description="Helical" evidence="7">
    <location>
        <begin position="97"/>
        <end position="119"/>
    </location>
</feature>
<sequence>MLIRAGDPGRRFDAEARCDAGAAQAANPAREAPNGWLEPTLSPHSLYKVGQRRRISRLLFWPVYAAFWLALRIVGGYRIENLRAIRGQFAALASRSSPILICANHLTFVDSLLIVWALAPARFYARRYNHLSWNVPADDVFGRRWLCRAILRVTKCIPIDRNGSMRHKDRVLQFCAHLLAKGETVTIFPEGRRSRSGRFDPGRLATGVGKVVAHAGPCRVACVYMRAEGQDGYSDFPRRGSRFRLAMEVIEFGAVLPRPGAYRAITARIGETLARLEKRHFGQPADWEDR</sequence>
<gene>
    <name evidence="9" type="ORF">SLNSH_04235</name>
</gene>
<evidence type="ECO:0000256" key="4">
    <source>
        <dbReference type="ARBA" id="ARBA00023136"/>
    </source>
</evidence>
<keyword evidence="7" id="KW-0812">Transmembrane</keyword>
<keyword evidence="4 7" id="KW-0472">Membrane</keyword>
<evidence type="ECO:0000256" key="5">
    <source>
        <dbReference type="ARBA" id="ARBA00023315"/>
    </source>
</evidence>
<evidence type="ECO:0000259" key="8">
    <source>
        <dbReference type="SMART" id="SM00563"/>
    </source>
</evidence>
<dbReference type="GO" id="GO:0006644">
    <property type="term" value="P:phospholipid metabolic process"/>
    <property type="evidence" value="ECO:0007669"/>
    <property type="project" value="InterPro"/>
</dbReference>
<dbReference type="AlphaFoldDB" id="A0A2T1HXR9"/>
<comment type="subcellular location">
    <subcellularLocation>
        <location evidence="1">Membrane</location>
        <topology evidence="1">Peripheral membrane protein</topology>
    </subcellularLocation>
</comment>
<evidence type="ECO:0000256" key="1">
    <source>
        <dbReference type="ARBA" id="ARBA00004170"/>
    </source>
</evidence>
<dbReference type="SMART" id="SM00563">
    <property type="entry name" value="PlsC"/>
    <property type="match status" value="1"/>
</dbReference>
<proteinExistence type="predicted"/>
<keyword evidence="5" id="KW-0012">Acyltransferase</keyword>
<reference evidence="10" key="1">
    <citation type="submission" date="2018-03" db="EMBL/GenBank/DDBJ databases">
        <authorList>
            <person name="Sun L."/>
            <person name="Liu H."/>
            <person name="Chen W."/>
            <person name="Huang K."/>
            <person name="Liu W."/>
            <person name="Gao X."/>
        </authorList>
    </citation>
    <scope>NUCLEOTIDE SEQUENCE [LARGE SCALE GENOMIC DNA]</scope>
    <source>
        <strain evidence="10">SH9</strain>
    </source>
</reference>
<evidence type="ECO:0000256" key="6">
    <source>
        <dbReference type="ARBA" id="ARBA00047906"/>
    </source>
</evidence>
<dbReference type="InterPro" id="IPR002123">
    <property type="entry name" value="Plipid/glycerol_acylTrfase"/>
</dbReference>
<keyword evidence="2" id="KW-0808">Transferase</keyword>
<dbReference type="PANTHER" id="PTHR12497">
    <property type="entry name" value="TAZ PROTEIN TAFAZZIN"/>
    <property type="match status" value="1"/>
</dbReference>
<feature type="transmembrane region" description="Helical" evidence="7">
    <location>
        <begin position="58"/>
        <end position="77"/>
    </location>
</feature>
<dbReference type="CDD" id="cd07989">
    <property type="entry name" value="LPLAT_AGPAT-like"/>
    <property type="match status" value="1"/>
</dbReference>
<comment type="caution">
    <text evidence="9">The sequence shown here is derived from an EMBL/GenBank/DDBJ whole genome shotgun (WGS) entry which is preliminary data.</text>
</comment>
<evidence type="ECO:0000256" key="3">
    <source>
        <dbReference type="ARBA" id="ARBA00023098"/>
    </source>
</evidence>
<organism evidence="9 10">
    <name type="scientific">Alsobacter soli</name>
    <dbReference type="NCBI Taxonomy" id="2109933"/>
    <lineage>
        <taxon>Bacteria</taxon>
        <taxon>Pseudomonadati</taxon>
        <taxon>Pseudomonadota</taxon>
        <taxon>Alphaproteobacteria</taxon>
        <taxon>Hyphomicrobiales</taxon>
        <taxon>Alsobacteraceae</taxon>
        <taxon>Alsobacter</taxon>
    </lineage>
</organism>
<keyword evidence="7" id="KW-1133">Transmembrane helix</keyword>
<evidence type="ECO:0000256" key="7">
    <source>
        <dbReference type="SAM" id="Phobius"/>
    </source>
</evidence>
<dbReference type="SUPFAM" id="SSF69593">
    <property type="entry name" value="Glycerol-3-phosphate (1)-acyltransferase"/>
    <property type="match status" value="1"/>
</dbReference>
<dbReference type="EMBL" id="PVZS01000003">
    <property type="protein sequence ID" value="PSC06492.1"/>
    <property type="molecule type" value="Genomic_DNA"/>
</dbReference>
<dbReference type="Proteomes" id="UP000239772">
    <property type="component" value="Unassembled WGS sequence"/>
</dbReference>
<feature type="domain" description="Phospholipid/glycerol acyltransferase" evidence="8">
    <location>
        <begin position="99"/>
        <end position="228"/>
    </location>
</feature>
<evidence type="ECO:0000313" key="10">
    <source>
        <dbReference type="Proteomes" id="UP000239772"/>
    </source>
</evidence>
<keyword evidence="3" id="KW-0443">Lipid metabolism</keyword>